<reference evidence="1" key="1">
    <citation type="submission" date="2020-03" db="EMBL/GenBank/DDBJ databases">
        <title>Development of an integrated pest management strategy to control Xanthomonas campestris pv. campestris by using bacteriophages.</title>
        <authorList>
            <person name="Holtappels D."/>
            <person name="Rombouts S."/>
            <person name="Lavigne R."/>
            <person name="Wagemans J."/>
        </authorList>
    </citation>
    <scope>NUCLEOTIDE SEQUENCE</scope>
</reference>
<accession>A0A858WM07</accession>
<dbReference type="EMBL" id="MT161385">
    <property type="protein sequence ID" value="QJI53017.1"/>
    <property type="molecule type" value="Genomic_DNA"/>
</dbReference>
<keyword evidence="2" id="KW-1185">Reference proteome</keyword>
<sequence>MNEQPDALARALSVFERRRGDIPFEVYEAFQELRAALSAFAARPPVGVEPVEYQYRFWIEDRGMWSGWAPIRKSDHDRIADVPEEGRQVRALYTAPSAPAAVPVDIRQLRDAVLHASHLATHPQPAVAKEQNS</sequence>
<organism evidence="1 2">
    <name type="scientific">Xanthomonas phage FoX4</name>
    <dbReference type="NCBI Taxonomy" id="2723900"/>
    <lineage>
        <taxon>Viruses</taxon>
        <taxon>Duplodnaviria</taxon>
        <taxon>Heunggongvirae</taxon>
        <taxon>Uroviricota</taxon>
        <taxon>Caudoviricetes</taxon>
        <taxon>Foxquatrovirus</taxon>
        <taxon>Foxquatrovirus fox4</taxon>
    </lineage>
</organism>
<evidence type="ECO:0000313" key="1">
    <source>
        <dbReference type="EMBL" id="QJI53017.1"/>
    </source>
</evidence>
<gene>
    <name evidence="1" type="ORF">XccvBFoX4_gp63c</name>
</gene>
<proteinExistence type="predicted"/>
<name>A0A858WM07_9CAUD</name>
<protein>
    <submittedName>
        <fullName evidence="1">Uncharacterized protein</fullName>
    </submittedName>
</protein>
<evidence type="ECO:0000313" key="2">
    <source>
        <dbReference type="Proteomes" id="UP000671952"/>
    </source>
</evidence>
<dbReference type="Proteomes" id="UP000671952">
    <property type="component" value="Segment"/>
</dbReference>